<dbReference type="Pfam" id="PF01368">
    <property type="entry name" value="DHH"/>
    <property type="match status" value="1"/>
</dbReference>
<dbReference type="InterPro" id="IPR038763">
    <property type="entry name" value="DHH_sf"/>
</dbReference>
<evidence type="ECO:0000256" key="4">
    <source>
        <dbReference type="ARBA" id="ARBA00022801"/>
    </source>
</evidence>
<dbReference type="NCBIfam" id="TIGR00644">
    <property type="entry name" value="recJ"/>
    <property type="match status" value="1"/>
</dbReference>
<dbReference type="Pfam" id="PF17768">
    <property type="entry name" value="RecJ_OB"/>
    <property type="match status" value="1"/>
</dbReference>
<dbReference type="InterPro" id="IPR051673">
    <property type="entry name" value="SSDNA_exonuclease_RecJ"/>
</dbReference>
<dbReference type="AlphaFoldDB" id="A0A5D0MPX6"/>
<feature type="domain" description="DDH" evidence="6">
    <location>
        <begin position="54"/>
        <end position="207"/>
    </location>
</feature>
<dbReference type="GO" id="GO:0003676">
    <property type="term" value="F:nucleic acid binding"/>
    <property type="evidence" value="ECO:0007669"/>
    <property type="project" value="InterPro"/>
</dbReference>
<dbReference type="PANTHER" id="PTHR30255:SF2">
    <property type="entry name" value="SINGLE-STRANDED-DNA-SPECIFIC EXONUCLEASE RECJ"/>
    <property type="match status" value="1"/>
</dbReference>
<evidence type="ECO:0000259" key="7">
    <source>
        <dbReference type="Pfam" id="PF02272"/>
    </source>
</evidence>
<evidence type="ECO:0000256" key="5">
    <source>
        <dbReference type="ARBA" id="ARBA00022839"/>
    </source>
</evidence>
<proteinExistence type="inferred from homology"/>
<dbReference type="PANTHER" id="PTHR30255">
    <property type="entry name" value="SINGLE-STRANDED-DNA-SPECIFIC EXONUCLEASE RECJ"/>
    <property type="match status" value="1"/>
</dbReference>
<keyword evidence="4" id="KW-0378">Hydrolase</keyword>
<evidence type="ECO:0000259" key="8">
    <source>
        <dbReference type="Pfam" id="PF17768"/>
    </source>
</evidence>
<comment type="similarity">
    <text evidence="1">Belongs to the RecJ family.</text>
</comment>
<accession>A0A5D0MPX6</accession>
<dbReference type="InterPro" id="IPR001667">
    <property type="entry name" value="DDH_dom"/>
</dbReference>
<dbReference type="GO" id="GO:0008409">
    <property type="term" value="F:5'-3' exonuclease activity"/>
    <property type="evidence" value="ECO:0007669"/>
    <property type="project" value="InterPro"/>
</dbReference>
<dbReference type="GO" id="GO:0006310">
    <property type="term" value="P:DNA recombination"/>
    <property type="evidence" value="ECO:0007669"/>
    <property type="project" value="InterPro"/>
</dbReference>
<dbReference type="Pfam" id="PF02272">
    <property type="entry name" value="DHHA1"/>
    <property type="match status" value="1"/>
</dbReference>
<dbReference type="InterPro" id="IPR004610">
    <property type="entry name" value="RecJ"/>
</dbReference>
<evidence type="ECO:0000259" key="6">
    <source>
        <dbReference type="Pfam" id="PF01368"/>
    </source>
</evidence>
<dbReference type="InterPro" id="IPR003156">
    <property type="entry name" value="DHHA1_dom"/>
</dbReference>
<gene>
    <name evidence="9" type="primary">recJ</name>
    <name evidence="9" type="ORF">FXF49_02270</name>
</gene>
<evidence type="ECO:0000313" key="10">
    <source>
        <dbReference type="Proteomes" id="UP000323337"/>
    </source>
</evidence>
<reference evidence="9 10" key="1">
    <citation type="submission" date="2019-08" db="EMBL/GenBank/DDBJ databases">
        <title>Genomic characterization of a novel candidate phylum (ARYD3) from a high temperature, high salinity tertiary oil reservoir in north central Oklahoma, USA.</title>
        <authorList>
            <person name="Youssef N.H."/>
            <person name="Yadav A."/>
            <person name="Elshahed M.S."/>
        </authorList>
    </citation>
    <scope>NUCLEOTIDE SEQUENCE [LARGE SCALE GENOMIC DNA]</scope>
    <source>
        <strain evidence="9">ARYD1</strain>
    </source>
</reference>
<dbReference type="SUPFAM" id="SSF64182">
    <property type="entry name" value="DHH phosphoesterases"/>
    <property type="match status" value="1"/>
</dbReference>
<feature type="domain" description="RecJ OB" evidence="8">
    <location>
        <begin position="441"/>
        <end position="541"/>
    </location>
</feature>
<name>A0A5D0MPX6_FLESI</name>
<comment type="caution">
    <text evidence="9">The sequence shown here is derived from an EMBL/GenBank/DDBJ whole genome shotgun (WGS) entry which is preliminary data.</text>
</comment>
<dbReference type="RefSeq" id="WP_303700290.1">
    <property type="nucleotide sequence ID" value="NZ_VSIV01000055.1"/>
</dbReference>
<dbReference type="GO" id="GO:0006281">
    <property type="term" value="P:DNA repair"/>
    <property type="evidence" value="ECO:0007669"/>
    <property type="project" value="InterPro"/>
</dbReference>
<dbReference type="InterPro" id="IPR041122">
    <property type="entry name" value="RecJ_OB"/>
</dbReference>
<organism evidence="9 10">
    <name type="scientific">Flexistipes sinusarabici</name>
    <dbReference type="NCBI Taxonomy" id="2352"/>
    <lineage>
        <taxon>Bacteria</taxon>
        <taxon>Pseudomonadati</taxon>
        <taxon>Deferribacterota</taxon>
        <taxon>Deferribacteres</taxon>
        <taxon>Deferribacterales</taxon>
        <taxon>Flexistipitaceae</taxon>
        <taxon>Flexistipes</taxon>
    </lineage>
</organism>
<feature type="domain" description="DHHA1" evidence="7">
    <location>
        <begin position="324"/>
        <end position="426"/>
    </location>
</feature>
<sequence>MSIHPLVNKILTDRGVLNIKKFLQPSLKDLSDPLNIIPQSAGKLITDTINQNNKIYIYGDYDVDGVCSTALLVNFFKELGFRNYQTFIPSRYENGYGLTTDTARQMAEDGAELVITVDCGITSVEEVEYLKSHNIKVIITDHHLPKDGLPEADFIVNPKINSKRKNEPDYNLCGCGVIFKLLQVIRRIMNRKDINLKKYLDLVGLATVADIVPLTGDNRILVKYGLDVINNTPSPGIEALVKICRLKDKKIKSYHHGFVLGPRINASGRIDVADTALELLTGDNYANNLKLAEELDSKNKDRQDLCEITFNEALNIIEKNNYGNNKVIVLYQPHWVKGIIGIVASRIMEKYYRPVILFSGDDNKHKNGITGSARSIDGIDMFKILSKLDSDSPGLLEKFGGHTKAAGLSVTRKNIDKFRNNINEIVCSEYEEELFIKRNGYDLDVTVDDLDVNLANALELLEPFGEGNKKPVFRIKEPAIENQRIIGKNGEHLMFELRNANGKKVRGIRFNSAKSEINPEQLFGYVECNRYNGSEYCQVKIIS</sequence>
<dbReference type="EMBL" id="VSIV01000055">
    <property type="protein sequence ID" value="TYB34552.1"/>
    <property type="molecule type" value="Genomic_DNA"/>
</dbReference>
<dbReference type="Proteomes" id="UP000323337">
    <property type="component" value="Unassembled WGS sequence"/>
</dbReference>
<dbReference type="Gene3D" id="3.90.1640.30">
    <property type="match status" value="1"/>
</dbReference>
<evidence type="ECO:0000256" key="3">
    <source>
        <dbReference type="ARBA" id="ARBA00022722"/>
    </source>
</evidence>
<keyword evidence="5 9" id="KW-0269">Exonuclease</keyword>
<evidence type="ECO:0000256" key="2">
    <source>
        <dbReference type="ARBA" id="ARBA00019841"/>
    </source>
</evidence>
<protein>
    <recommendedName>
        <fullName evidence="2">Single-stranded-DNA-specific exonuclease RecJ</fullName>
    </recommendedName>
</protein>
<keyword evidence="3" id="KW-0540">Nuclease</keyword>
<dbReference type="Gene3D" id="3.10.310.30">
    <property type="match status" value="1"/>
</dbReference>
<evidence type="ECO:0000313" key="9">
    <source>
        <dbReference type="EMBL" id="TYB34552.1"/>
    </source>
</evidence>
<evidence type="ECO:0000256" key="1">
    <source>
        <dbReference type="ARBA" id="ARBA00005915"/>
    </source>
</evidence>